<organism evidence="2 3">
    <name type="scientific">Nesterenkonia natronophila</name>
    <dbReference type="NCBI Taxonomy" id="2174932"/>
    <lineage>
        <taxon>Bacteria</taxon>
        <taxon>Bacillati</taxon>
        <taxon>Actinomycetota</taxon>
        <taxon>Actinomycetes</taxon>
        <taxon>Micrococcales</taxon>
        <taxon>Micrococcaceae</taxon>
        <taxon>Nesterenkonia</taxon>
    </lineage>
</organism>
<dbReference type="RefSeq" id="WP_119902088.1">
    <property type="nucleotide sequence ID" value="NZ_QYZP01000001.1"/>
</dbReference>
<proteinExistence type="predicted"/>
<comment type="caution">
    <text evidence="2">The sequence shown here is derived from an EMBL/GenBank/DDBJ whole genome shotgun (WGS) entry which is preliminary data.</text>
</comment>
<evidence type="ECO:0000313" key="3">
    <source>
        <dbReference type="Proteomes" id="UP000266615"/>
    </source>
</evidence>
<evidence type="ECO:0008006" key="4">
    <source>
        <dbReference type="Google" id="ProtNLM"/>
    </source>
</evidence>
<gene>
    <name evidence="2" type="ORF">D3250_04390</name>
</gene>
<reference evidence="2 3" key="1">
    <citation type="submission" date="2018-09" db="EMBL/GenBank/DDBJ databases">
        <title>Nesterenkonia natronophila sp. nov., an alkaliphilic actinobacteriume isolated from a soda lake, and emended description of the genus Nesterenkonia.</title>
        <authorList>
            <person name="Menes R.J."/>
            <person name="Iriarte A."/>
        </authorList>
    </citation>
    <scope>NUCLEOTIDE SEQUENCE [LARGE SCALE GENOMIC DNA]</scope>
    <source>
        <strain evidence="2 3">M8</strain>
    </source>
</reference>
<protein>
    <recommendedName>
        <fullName evidence="4">Pilus assembly protein</fullName>
    </recommendedName>
</protein>
<dbReference type="EMBL" id="QYZP01000001">
    <property type="protein sequence ID" value="RJN33044.1"/>
    <property type="molecule type" value="Genomic_DNA"/>
</dbReference>
<name>A0A3A4FE16_9MICC</name>
<accession>A0A3A4FE16</accession>
<feature type="signal peptide" evidence="1">
    <location>
        <begin position="1"/>
        <end position="18"/>
    </location>
</feature>
<keyword evidence="3" id="KW-1185">Reference proteome</keyword>
<evidence type="ECO:0000313" key="2">
    <source>
        <dbReference type="EMBL" id="RJN33044.1"/>
    </source>
</evidence>
<dbReference type="OrthoDB" id="4965440at2"/>
<dbReference type="Proteomes" id="UP000266615">
    <property type="component" value="Unassembled WGS sequence"/>
</dbReference>
<keyword evidence="1" id="KW-0732">Signal</keyword>
<sequence>MLLVPTIWFLIGVAQIQAATYAAIGAADQAVKMYTYSEAPPEVRAQRSETAVYSALADFGIGPEQSTISRYCSADCEQPGSMVRYEINIRVPIPLIPEFGGWEQSLVSVSASSTGVQGE</sequence>
<feature type="chain" id="PRO_5039357413" description="Pilus assembly protein" evidence="1">
    <location>
        <begin position="19"/>
        <end position="119"/>
    </location>
</feature>
<dbReference type="AlphaFoldDB" id="A0A3A4FE16"/>
<evidence type="ECO:0000256" key="1">
    <source>
        <dbReference type="SAM" id="SignalP"/>
    </source>
</evidence>